<dbReference type="Proteomes" id="UP000245912">
    <property type="component" value="Unassembled WGS sequence"/>
</dbReference>
<feature type="domain" description="ABC transporter" evidence="4">
    <location>
        <begin position="426"/>
        <end position="658"/>
    </location>
</feature>
<organism evidence="5 6">
    <name type="scientific">Salmonella enterica</name>
    <name type="common">Salmonella choleraesuis</name>
    <dbReference type="NCBI Taxonomy" id="28901"/>
    <lineage>
        <taxon>Bacteria</taxon>
        <taxon>Pseudomonadati</taxon>
        <taxon>Pseudomonadota</taxon>
        <taxon>Gammaproteobacteria</taxon>
        <taxon>Enterobacterales</taxon>
        <taxon>Enterobacteriaceae</taxon>
        <taxon>Salmonella</taxon>
    </lineage>
</organism>
<dbReference type="PANTHER" id="PTHR43158:SF2">
    <property type="entry name" value="SKFA PEPTIDE EXPORT ATP-BINDING PROTEIN SKFE"/>
    <property type="match status" value="1"/>
</dbReference>
<proteinExistence type="predicted"/>
<name>A0A2T8T0Z6_SALER</name>
<dbReference type="GO" id="GO:0005524">
    <property type="term" value="F:ATP binding"/>
    <property type="evidence" value="ECO:0007669"/>
    <property type="project" value="UniProtKB-KW"/>
</dbReference>
<reference evidence="5 6" key="1">
    <citation type="submission" date="2018-04" db="EMBL/GenBank/DDBJ databases">
        <title>Serotype diversity and antimicrobial resistance among Salmonella enterica isolated from patients at an equine referral hospital.</title>
        <authorList>
            <person name="Leon I.M."/>
            <person name="Lawhon S.D."/>
            <person name="Norman K.N."/>
            <person name="Threadgill D.S."/>
            <person name="Ohta N."/>
            <person name="Vinasco J."/>
            <person name="Scott H.M."/>
        </authorList>
    </citation>
    <scope>NUCLEOTIDE SEQUENCE [LARGE SCALE GENOMIC DNA]</scope>
    <source>
        <strain evidence="5 6">235</strain>
    </source>
</reference>
<dbReference type="GO" id="GO:0016887">
    <property type="term" value="F:ATP hydrolysis activity"/>
    <property type="evidence" value="ECO:0007669"/>
    <property type="project" value="InterPro"/>
</dbReference>
<keyword evidence="3" id="KW-1133">Transmembrane helix</keyword>
<protein>
    <recommendedName>
        <fullName evidence="4">ABC transporter domain-containing protein</fullName>
    </recommendedName>
</protein>
<dbReference type="Pfam" id="PF00005">
    <property type="entry name" value="ABC_tran"/>
    <property type="match status" value="1"/>
</dbReference>
<dbReference type="InterPro" id="IPR027417">
    <property type="entry name" value="P-loop_NTPase"/>
</dbReference>
<gene>
    <name evidence="5" type="ORF">C4860_18235</name>
</gene>
<dbReference type="PROSITE" id="PS50893">
    <property type="entry name" value="ABC_TRANSPORTER_2"/>
    <property type="match status" value="1"/>
</dbReference>
<dbReference type="InterPro" id="IPR003439">
    <property type="entry name" value="ABC_transporter-like_ATP-bd"/>
</dbReference>
<accession>A0A2T8T0Z6</accession>
<dbReference type="PANTHER" id="PTHR43158">
    <property type="entry name" value="SKFA PEPTIDE EXPORT ATP-BINDING PROTEIN SKFE"/>
    <property type="match status" value="1"/>
</dbReference>
<evidence type="ECO:0000313" key="5">
    <source>
        <dbReference type="EMBL" id="PVI95342.1"/>
    </source>
</evidence>
<dbReference type="SMART" id="SM00382">
    <property type="entry name" value="AAA"/>
    <property type="match status" value="1"/>
</dbReference>
<evidence type="ECO:0000313" key="6">
    <source>
        <dbReference type="Proteomes" id="UP000245912"/>
    </source>
</evidence>
<feature type="transmembrane region" description="Helical" evidence="3">
    <location>
        <begin position="126"/>
        <end position="145"/>
    </location>
</feature>
<evidence type="ECO:0000256" key="3">
    <source>
        <dbReference type="SAM" id="Phobius"/>
    </source>
</evidence>
<dbReference type="InterPro" id="IPR003593">
    <property type="entry name" value="AAA+_ATPase"/>
</dbReference>
<evidence type="ECO:0000256" key="2">
    <source>
        <dbReference type="ARBA" id="ARBA00022840"/>
    </source>
</evidence>
<feature type="transmembrane region" description="Helical" evidence="3">
    <location>
        <begin position="231"/>
        <end position="248"/>
    </location>
</feature>
<keyword evidence="1" id="KW-0547">Nucleotide-binding</keyword>
<keyword evidence="3" id="KW-0812">Transmembrane</keyword>
<keyword evidence="3" id="KW-0472">Membrane</keyword>
<evidence type="ECO:0000259" key="4">
    <source>
        <dbReference type="PROSITE" id="PS50893"/>
    </source>
</evidence>
<dbReference type="AlphaFoldDB" id="A0A2T8T0Z6"/>
<sequence length="658" mass="74555">MLIDAMAIYCKKNGIELTTQNKILHADFFQHPNDYILDDYFEYKLNSFVCDNHAELPEIFIVEENGNDFFVYERIVDDFCCLSQNKQQRALSFIGKKIIVLRSQPKTLEADVLYDIIKRKISGKNLFFLPLVAFSLLLPFYSNLFNSRLVYSSSLTSVLYITIFFIFFALLEAFLKTSVYKIVVRETHDNIIKINKLLTYTLSLTTDNSAPSTSRTIEVSVAGYWKTISSLMIDVALLLVFLICIAMILGKHSIILFLYYLGFAIFCIYARFQSYENTIRNIAINNDRLIDSITLHNNQQQVRFANFDTLRHDFYLKTLACEKLSHQLDLHNNRWSEILRLNTFISMVLMYIACYLAINAGTLSIATIIAVMIINSRLSAAMIASVNGLYSVKVNLHQIKSSLTKLTRNIIQTNTSQIQLDKIELLSLEDINIEPHGRVTLAGYNASFAAGNVVGVLGKVGAGKSTLLRAIVAQSTLSHGVIRYNQVNIRNIDALTFQHEIAYYQPTLQFFKGTLRFNFNLHGIHDSERILAIIKHCCPEIALDINILDDVDADALNFSAGERQKIIIMMLLEKRPSLIVLDEPTSFMSENEGVVFLRSLIAKHRAAIFIIATHNANMNSMATTLINISSEEKNKKIFINTPRPSVSMKTISSGDIAQ</sequence>
<keyword evidence="2" id="KW-0067">ATP-binding</keyword>
<dbReference type="Gene3D" id="3.40.50.300">
    <property type="entry name" value="P-loop containing nucleotide triphosphate hydrolases"/>
    <property type="match status" value="1"/>
</dbReference>
<evidence type="ECO:0000256" key="1">
    <source>
        <dbReference type="ARBA" id="ARBA00022741"/>
    </source>
</evidence>
<dbReference type="SUPFAM" id="SSF52540">
    <property type="entry name" value="P-loop containing nucleoside triphosphate hydrolases"/>
    <property type="match status" value="1"/>
</dbReference>
<comment type="caution">
    <text evidence="5">The sequence shown here is derived from an EMBL/GenBank/DDBJ whole genome shotgun (WGS) entry which is preliminary data.</text>
</comment>
<feature type="transmembrane region" description="Helical" evidence="3">
    <location>
        <begin position="157"/>
        <end position="175"/>
    </location>
</feature>
<feature type="transmembrane region" description="Helical" evidence="3">
    <location>
        <begin position="254"/>
        <end position="272"/>
    </location>
</feature>
<dbReference type="EMBL" id="QDLQ01000014">
    <property type="protein sequence ID" value="PVI95342.1"/>
    <property type="molecule type" value="Genomic_DNA"/>
</dbReference>
<dbReference type="RefSeq" id="WP_001627927.1">
    <property type="nucleotide sequence ID" value="NZ_CP075139.1"/>
</dbReference>